<keyword evidence="1" id="KW-0472">Membrane</keyword>
<evidence type="ECO:0000256" key="1">
    <source>
        <dbReference type="SAM" id="Phobius"/>
    </source>
</evidence>
<organism evidence="2 3">
    <name type="scientific">Candidatus Geothrix odensensis</name>
    <dbReference type="NCBI Taxonomy" id="2954440"/>
    <lineage>
        <taxon>Bacteria</taxon>
        <taxon>Pseudomonadati</taxon>
        <taxon>Acidobacteriota</taxon>
        <taxon>Holophagae</taxon>
        <taxon>Holophagales</taxon>
        <taxon>Holophagaceae</taxon>
        <taxon>Geothrix</taxon>
    </lineage>
</organism>
<keyword evidence="1" id="KW-0812">Transmembrane</keyword>
<accession>A0A936F029</accession>
<dbReference type="PROSITE" id="PS51257">
    <property type="entry name" value="PROKAR_LIPOPROTEIN"/>
    <property type="match status" value="1"/>
</dbReference>
<protein>
    <submittedName>
        <fullName evidence="2">Uncharacterized protein</fullName>
    </submittedName>
</protein>
<proteinExistence type="predicted"/>
<feature type="transmembrane region" description="Helical" evidence="1">
    <location>
        <begin position="113"/>
        <end position="136"/>
    </location>
</feature>
<reference evidence="2 3" key="1">
    <citation type="submission" date="2020-10" db="EMBL/GenBank/DDBJ databases">
        <title>Connecting structure to function with the recovery of over 1000 high-quality activated sludge metagenome-assembled genomes encoding full-length rRNA genes using long-read sequencing.</title>
        <authorList>
            <person name="Singleton C.M."/>
            <person name="Petriglieri F."/>
            <person name="Kristensen J.M."/>
            <person name="Kirkegaard R.H."/>
            <person name="Michaelsen T.Y."/>
            <person name="Andersen M.H."/>
            <person name="Karst S.M."/>
            <person name="Dueholm M.S."/>
            <person name="Nielsen P.H."/>
            <person name="Albertsen M."/>
        </authorList>
    </citation>
    <scope>NUCLEOTIDE SEQUENCE [LARGE SCALE GENOMIC DNA]</scope>
    <source>
        <strain evidence="2">OdNE_18-Q3-R46-58_MAXAC.008</strain>
    </source>
</reference>
<sequence length="142" mass="14732">MTRPDQPTPRRLSGSLDRGLSLALLILACGFLSVAASKPLILALGARATGVIEHQEGGVSTRGAYGVRYRFTAGDGRVHGGTAYTASKDARFARVSIAYLRALPQVNMPASGAYALVTGCGWALLGFLSLVASVALRSPKSA</sequence>
<dbReference type="Proteomes" id="UP000709959">
    <property type="component" value="Unassembled WGS sequence"/>
</dbReference>
<dbReference type="AlphaFoldDB" id="A0A936F029"/>
<dbReference type="EMBL" id="JADKCH010000001">
    <property type="protein sequence ID" value="MBK8571260.1"/>
    <property type="molecule type" value="Genomic_DNA"/>
</dbReference>
<keyword evidence="1" id="KW-1133">Transmembrane helix</keyword>
<evidence type="ECO:0000313" key="3">
    <source>
        <dbReference type="Proteomes" id="UP000709959"/>
    </source>
</evidence>
<name>A0A936F029_9BACT</name>
<comment type="caution">
    <text evidence="2">The sequence shown here is derived from an EMBL/GenBank/DDBJ whole genome shotgun (WGS) entry which is preliminary data.</text>
</comment>
<evidence type="ECO:0000313" key="2">
    <source>
        <dbReference type="EMBL" id="MBK8571260.1"/>
    </source>
</evidence>
<gene>
    <name evidence="2" type="ORF">IPN91_01185</name>
</gene>